<evidence type="ECO:0000313" key="5">
    <source>
        <dbReference type="EMBL" id="MCB6519641.1"/>
    </source>
</evidence>
<dbReference type="GeneID" id="93524853"/>
<dbReference type="RefSeq" id="WP_121963142.1">
    <property type="nucleotide sequence ID" value="NZ_CAXSKO010000004.1"/>
</dbReference>
<dbReference type="GO" id="GO:0051536">
    <property type="term" value="F:iron-sulfur cluster binding"/>
    <property type="evidence" value="ECO:0007669"/>
    <property type="project" value="UniProtKB-KW"/>
</dbReference>
<dbReference type="InterPro" id="IPR017900">
    <property type="entry name" value="4Fe4S_Fe_S_CS"/>
</dbReference>
<evidence type="ECO:0000259" key="4">
    <source>
        <dbReference type="PROSITE" id="PS51379"/>
    </source>
</evidence>
<dbReference type="EMBL" id="JAJCNI010000026">
    <property type="protein sequence ID" value="MCB6519641.1"/>
    <property type="molecule type" value="Genomic_DNA"/>
</dbReference>
<dbReference type="SUPFAM" id="SSF54862">
    <property type="entry name" value="4Fe-4S ferredoxins"/>
    <property type="match status" value="1"/>
</dbReference>
<evidence type="ECO:0000313" key="7">
    <source>
        <dbReference type="EMBL" id="MRY59884.1"/>
    </source>
</evidence>
<sequence>MKGIKTMLNNIGEACTACRACEQICPNSAIIFEKDEYGNIYPQVLEDKCTWCGLCNSVCHVQNTVSLHTITKYYAGFSNDEDRKNSASGGICAAIYQMGLKEGYKVFGVIQEENFQAKYIEIRSSLDIVNSRNSKYTYSDMRDCFYAVLKYLKQNEKVIFIGLPCQLAALKCHVNRILSNSKKLFLVELMCHGIASHQYLLDHMRQIEKRTRKQAKTISFRDPAYGTEKHIISCRDERKKLIYHSSEKQGDEYQIGYHNGVIYRENCYSCRYTGMHRNGDLLLADWYRDRSAPEIKFQDHSVNSIFVCSDSGEAFLEHLVKNGYIQVFERPLSEALKIQRTLHKPTERSPLRDQFLSIYKETKDFDKSIRRACRGLIRKKKINHYLKVSYIKCIAVKLFNLGE</sequence>
<comment type="caution">
    <text evidence="7">The sequence shown here is derived from an EMBL/GenBank/DDBJ whole genome shotgun (WGS) entry which is preliminary data.</text>
</comment>
<reference evidence="5" key="2">
    <citation type="submission" date="2021-10" db="EMBL/GenBank/DDBJ databases">
        <title>Collection of gut derived symbiotic bacterial strains cultured from healthy donors.</title>
        <authorList>
            <person name="Lin H."/>
            <person name="Littmann E."/>
            <person name="Kohout C."/>
            <person name="Pamer E.G."/>
        </authorList>
    </citation>
    <scope>NUCLEOTIDE SEQUENCE</scope>
    <source>
        <strain evidence="5">DFI.2.94</strain>
    </source>
</reference>
<dbReference type="InterPro" id="IPR052977">
    <property type="entry name" value="Polyferredoxin-like_ET"/>
</dbReference>
<keyword evidence="1" id="KW-0479">Metal-binding</keyword>
<dbReference type="EMBL" id="WKLT01000021">
    <property type="protein sequence ID" value="MRY59884.1"/>
    <property type="molecule type" value="Genomic_DNA"/>
</dbReference>
<dbReference type="Pfam" id="PF04432">
    <property type="entry name" value="FrhB_FdhB_C"/>
    <property type="match status" value="1"/>
</dbReference>
<dbReference type="InterPro" id="IPR007525">
    <property type="entry name" value="FrhB_FdhB_C"/>
</dbReference>
<protein>
    <submittedName>
        <fullName evidence="7">4Fe-4S dicluster domain-containing protein</fullName>
    </submittedName>
    <submittedName>
        <fullName evidence="5">Coenzyme F420 hydrogenase/dehydrogenase, beta subunit C-terminal domain</fullName>
    </submittedName>
</protein>
<dbReference type="Pfam" id="PF04422">
    <property type="entry name" value="FrhB_FdhB_N"/>
    <property type="match status" value="1"/>
</dbReference>
<dbReference type="PANTHER" id="PTHR43193">
    <property type="match status" value="1"/>
</dbReference>
<evidence type="ECO:0000313" key="6">
    <source>
        <dbReference type="EMBL" id="MDB9140819.1"/>
    </source>
</evidence>
<name>A0A6I2N4N9_PARDI</name>
<keyword evidence="3" id="KW-0411">Iron-sulfur</keyword>
<accession>A0A6I2N4N9</accession>
<reference evidence="7 8" key="1">
    <citation type="journal article" date="2019" name="Nat. Med.">
        <title>A library of human gut bacterial isolates paired with longitudinal multiomics data enables mechanistic microbiome research.</title>
        <authorList>
            <person name="Poyet M."/>
            <person name="Groussin M."/>
            <person name="Gibbons S.M."/>
            <person name="Avila-Pacheco J."/>
            <person name="Jiang X."/>
            <person name="Kearney S.M."/>
            <person name="Perrotta A.R."/>
            <person name="Berdy B."/>
            <person name="Zhao S."/>
            <person name="Lieberman T.D."/>
            <person name="Swanson P.K."/>
            <person name="Smith M."/>
            <person name="Roesemann S."/>
            <person name="Alexander J.E."/>
            <person name="Rich S.A."/>
            <person name="Livny J."/>
            <person name="Vlamakis H."/>
            <person name="Clish C."/>
            <person name="Bullock K."/>
            <person name="Deik A."/>
            <person name="Scott J."/>
            <person name="Pierce K.A."/>
            <person name="Xavier R.J."/>
            <person name="Alm E.J."/>
        </authorList>
    </citation>
    <scope>NUCLEOTIDE SEQUENCE [LARGE SCALE GENOMIC DNA]</scope>
    <source>
        <strain evidence="7 8">BIOML-A41</strain>
    </source>
</reference>
<dbReference type="PROSITE" id="PS00198">
    <property type="entry name" value="4FE4S_FER_1"/>
    <property type="match status" value="1"/>
</dbReference>
<feature type="domain" description="4Fe-4S ferredoxin-type" evidence="4">
    <location>
        <begin position="40"/>
        <end position="70"/>
    </location>
</feature>
<organism evidence="7 8">
    <name type="scientific">Parabacteroides distasonis</name>
    <dbReference type="NCBI Taxonomy" id="823"/>
    <lineage>
        <taxon>Bacteria</taxon>
        <taxon>Pseudomonadati</taxon>
        <taxon>Bacteroidota</taxon>
        <taxon>Bacteroidia</taxon>
        <taxon>Bacteroidales</taxon>
        <taxon>Tannerellaceae</taxon>
        <taxon>Parabacteroides</taxon>
    </lineage>
</organism>
<dbReference type="GO" id="GO:0046872">
    <property type="term" value="F:metal ion binding"/>
    <property type="evidence" value="ECO:0007669"/>
    <property type="project" value="UniProtKB-KW"/>
</dbReference>
<dbReference type="InterPro" id="IPR017896">
    <property type="entry name" value="4Fe4S_Fe-S-bd"/>
</dbReference>
<feature type="domain" description="4Fe-4S ferredoxin-type" evidence="4">
    <location>
        <begin position="4"/>
        <end position="35"/>
    </location>
</feature>
<evidence type="ECO:0000256" key="2">
    <source>
        <dbReference type="ARBA" id="ARBA00023004"/>
    </source>
</evidence>
<evidence type="ECO:0000313" key="8">
    <source>
        <dbReference type="Proteomes" id="UP000463337"/>
    </source>
</evidence>
<dbReference type="PROSITE" id="PS51379">
    <property type="entry name" value="4FE4S_FER_2"/>
    <property type="match status" value="2"/>
</dbReference>
<evidence type="ECO:0000256" key="1">
    <source>
        <dbReference type="ARBA" id="ARBA00022723"/>
    </source>
</evidence>
<proteinExistence type="predicted"/>
<dbReference type="EMBL" id="JAQMPX010000147">
    <property type="protein sequence ID" value="MDB9140819.1"/>
    <property type="molecule type" value="Genomic_DNA"/>
</dbReference>
<dbReference type="Pfam" id="PF12838">
    <property type="entry name" value="Fer4_7"/>
    <property type="match status" value="1"/>
</dbReference>
<dbReference type="PANTHER" id="PTHR43193:SF2">
    <property type="entry name" value="POLYFERREDOXIN PROTEIN FWDF"/>
    <property type="match status" value="1"/>
</dbReference>
<dbReference type="Proteomes" id="UP001198806">
    <property type="component" value="Unassembled WGS sequence"/>
</dbReference>
<keyword evidence="2" id="KW-0408">Iron</keyword>
<dbReference type="InterPro" id="IPR007516">
    <property type="entry name" value="Co_F420_Hydgase/DH_bsu_N"/>
</dbReference>
<gene>
    <name evidence="7" type="ORF">GKD59_18640</name>
    <name evidence="5" type="ORF">LI194_17800</name>
    <name evidence="6" type="ORF">PN612_20215</name>
</gene>
<dbReference type="Proteomes" id="UP001211522">
    <property type="component" value="Unassembled WGS sequence"/>
</dbReference>
<dbReference type="Gene3D" id="3.30.70.20">
    <property type="match status" value="1"/>
</dbReference>
<dbReference type="Proteomes" id="UP000463337">
    <property type="component" value="Unassembled WGS sequence"/>
</dbReference>
<dbReference type="AlphaFoldDB" id="A0A6I2N4N9"/>
<evidence type="ECO:0000256" key="3">
    <source>
        <dbReference type="ARBA" id="ARBA00023014"/>
    </source>
</evidence>
<reference evidence="6" key="3">
    <citation type="submission" date="2023-01" db="EMBL/GenBank/DDBJ databases">
        <title>Human gut microbiome strain richness.</title>
        <authorList>
            <person name="Chen-Liaw A."/>
        </authorList>
    </citation>
    <scope>NUCLEOTIDE SEQUENCE</scope>
    <source>
        <strain evidence="6">D35st1_E5_D35t1_190705</strain>
    </source>
</reference>